<organism evidence="4">
    <name type="scientific">Selaginella moellendorffii</name>
    <name type="common">Spikemoss</name>
    <dbReference type="NCBI Taxonomy" id="88036"/>
    <lineage>
        <taxon>Eukaryota</taxon>
        <taxon>Viridiplantae</taxon>
        <taxon>Streptophyta</taxon>
        <taxon>Embryophyta</taxon>
        <taxon>Tracheophyta</taxon>
        <taxon>Lycopodiopsida</taxon>
        <taxon>Selaginellales</taxon>
        <taxon>Selaginellaceae</taxon>
        <taxon>Selaginella</taxon>
    </lineage>
</organism>
<evidence type="ECO:0000313" key="4">
    <source>
        <dbReference type="Proteomes" id="UP000001514"/>
    </source>
</evidence>
<dbReference type="GO" id="GO:0003723">
    <property type="term" value="F:RNA binding"/>
    <property type="evidence" value="ECO:0007669"/>
    <property type="project" value="InterPro"/>
</dbReference>
<name>D8RDC0_SELML</name>
<reference evidence="3 4" key="1">
    <citation type="journal article" date="2011" name="Science">
        <title>The Selaginella genome identifies genetic changes associated with the evolution of vascular plants.</title>
        <authorList>
            <person name="Banks J.A."/>
            <person name="Nishiyama T."/>
            <person name="Hasebe M."/>
            <person name="Bowman J.L."/>
            <person name="Gribskov M."/>
            <person name="dePamphilis C."/>
            <person name="Albert V.A."/>
            <person name="Aono N."/>
            <person name="Aoyama T."/>
            <person name="Ambrose B.A."/>
            <person name="Ashton N.W."/>
            <person name="Axtell M.J."/>
            <person name="Barker E."/>
            <person name="Barker M.S."/>
            <person name="Bennetzen J.L."/>
            <person name="Bonawitz N.D."/>
            <person name="Chapple C."/>
            <person name="Cheng C."/>
            <person name="Correa L.G."/>
            <person name="Dacre M."/>
            <person name="DeBarry J."/>
            <person name="Dreyer I."/>
            <person name="Elias M."/>
            <person name="Engstrom E.M."/>
            <person name="Estelle M."/>
            <person name="Feng L."/>
            <person name="Finet C."/>
            <person name="Floyd S.K."/>
            <person name="Frommer W.B."/>
            <person name="Fujita T."/>
            <person name="Gramzow L."/>
            <person name="Gutensohn M."/>
            <person name="Harholt J."/>
            <person name="Hattori M."/>
            <person name="Heyl A."/>
            <person name="Hirai T."/>
            <person name="Hiwatashi Y."/>
            <person name="Ishikawa M."/>
            <person name="Iwata M."/>
            <person name="Karol K.G."/>
            <person name="Koehler B."/>
            <person name="Kolukisaoglu U."/>
            <person name="Kubo M."/>
            <person name="Kurata T."/>
            <person name="Lalonde S."/>
            <person name="Li K."/>
            <person name="Li Y."/>
            <person name="Litt A."/>
            <person name="Lyons E."/>
            <person name="Manning G."/>
            <person name="Maruyama T."/>
            <person name="Michael T.P."/>
            <person name="Mikami K."/>
            <person name="Miyazaki S."/>
            <person name="Morinaga S."/>
            <person name="Murata T."/>
            <person name="Mueller-Roeber B."/>
            <person name="Nelson D.R."/>
            <person name="Obara M."/>
            <person name="Oguri Y."/>
            <person name="Olmstead R.G."/>
            <person name="Onodera N."/>
            <person name="Petersen B.L."/>
            <person name="Pils B."/>
            <person name="Prigge M."/>
            <person name="Rensing S.A."/>
            <person name="Riano-Pachon D.M."/>
            <person name="Roberts A.W."/>
            <person name="Sato Y."/>
            <person name="Scheller H.V."/>
            <person name="Schulz B."/>
            <person name="Schulz C."/>
            <person name="Shakirov E.V."/>
            <person name="Shibagaki N."/>
            <person name="Shinohara N."/>
            <person name="Shippen D.E."/>
            <person name="Soerensen I."/>
            <person name="Sotooka R."/>
            <person name="Sugimoto N."/>
            <person name="Sugita M."/>
            <person name="Sumikawa N."/>
            <person name="Tanurdzic M."/>
            <person name="Theissen G."/>
            <person name="Ulvskov P."/>
            <person name="Wakazuki S."/>
            <person name="Weng J.K."/>
            <person name="Willats W.W."/>
            <person name="Wipf D."/>
            <person name="Wolf P.G."/>
            <person name="Yang L."/>
            <person name="Zimmer A.D."/>
            <person name="Zhu Q."/>
            <person name="Mitros T."/>
            <person name="Hellsten U."/>
            <person name="Loque D."/>
            <person name="Otillar R."/>
            <person name="Salamov A."/>
            <person name="Schmutz J."/>
            <person name="Shapiro H."/>
            <person name="Lindquist E."/>
            <person name="Lucas S."/>
            <person name="Rokhsar D."/>
            <person name="Grigoriev I.V."/>
        </authorList>
    </citation>
    <scope>NUCLEOTIDE SEQUENCE [LARGE SCALE GENOMIC DNA]</scope>
</reference>
<dbReference type="Pfam" id="PF01535">
    <property type="entry name" value="PPR"/>
    <property type="match status" value="4"/>
</dbReference>
<dbReference type="PROSITE" id="PS51375">
    <property type="entry name" value="PPR"/>
    <property type="match status" value="1"/>
</dbReference>
<dbReference type="Gene3D" id="1.25.40.10">
    <property type="entry name" value="Tetratricopeptide repeat domain"/>
    <property type="match status" value="2"/>
</dbReference>
<dbReference type="InterPro" id="IPR002885">
    <property type="entry name" value="PPR_rpt"/>
</dbReference>
<protein>
    <recommendedName>
        <fullName evidence="5">Pentacotripeptide-repeat region of PRORP domain-containing protein</fullName>
    </recommendedName>
</protein>
<gene>
    <name evidence="3" type="ORF">SELMODRAFT_90070</name>
</gene>
<evidence type="ECO:0000256" key="2">
    <source>
        <dbReference type="PROSITE-ProRule" id="PRU00708"/>
    </source>
</evidence>
<evidence type="ECO:0000313" key="3">
    <source>
        <dbReference type="EMBL" id="EFJ29993.1"/>
    </source>
</evidence>
<dbReference type="Gramene" id="EFJ29993">
    <property type="protein sequence ID" value="EFJ29993"/>
    <property type="gene ID" value="SELMODRAFT_90070"/>
</dbReference>
<dbReference type="KEGG" id="smo:SELMODRAFT_90070"/>
<dbReference type="PANTHER" id="PTHR47926:SF382">
    <property type="entry name" value="PENTACOTRIPEPTIDE-REPEAT REGION OF PRORP DOMAIN-CONTAINING PROTEIN"/>
    <property type="match status" value="1"/>
</dbReference>
<dbReference type="eggNOG" id="KOG4197">
    <property type="taxonomic scope" value="Eukaryota"/>
</dbReference>
<sequence length="184" mass="20568">MISWTSMLTAFSNSGKIDHALWFFENMPRRDLVAWNAMVATYAQHGHIDQAKSLFFAMPEHDTDVAFVSLLVGFSHRGDVYRSWKCFRSMVSDFGLSPGKQHFSCMVDALGRAGYLWEAQELIACMPVLPDPQDWTSLLAACKTHGDCEVGTWAAEEALKAESGSHGASYVLLANLFKRSINRQ</sequence>
<keyword evidence="1" id="KW-0677">Repeat</keyword>
<dbReference type="STRING" id="88036.D8RDC0"/>
<feature type="repeat" description="PPR" evidence="2">
    <location>
        <begin position="1"/>
        <end position="34"/>
    </location>
</feature>
<evidence type="ECO:0000256" key="1">
    <source>
        <dbReference type="ARBA" id="ARBA00022737"/>
    </source>
</evidence>
<dbReference type="EMBL" id="GL377576">
    <property type="protein sequence ID" value="EFJ29993.1"/>
    <property type="molecule type" value="Genomic_DNA"/>
</dbReference>
<dbReference type="InterPro" id="IPR046960">
    <property type="entry name" value="PPR_At4g14850-like_plant"/>
</dbReference>
<dbReference type="Proteomes" id="UP000001514">
    <property type="component" value="Unassembled WGS sequence"/>
</dbReference>
<dbReference type="GO" id="GO:0009451">
    <property type="term" value="P:RNA modification"/>
    <property type="evidence" value="ECO:0007669"/>
    <property type="project" value="InterPro"/>
</dbReference>
<evidence type="ECO:0008006" key="5">
    <source>
        <dbReference type="Google" id="ProtNLM"/>
    </source>
</evidence>
<dbReference type="InParanoid" id="D8RDC0"/>
<keyword evidence="4" id="KW-1185">Reference proteome</keyword>
<dbReference type="InterPro" id="IPR011990">
    <property type="entry name" value="TPR-like_helical_dom_sf"/>
</dbReference>
<dbReference type="HOGENOM" id="CLU_002706_0_0_1"/>
<dbReference type="AlphaFoldDB" id="D8RDC0"/>
<proteinExistence type="predicted"/>
<accession>D8RDC0</accession>
<dbReference type="PANTHER" id="PTHR47926">
    <property type="entry name" value="PENTATRICOPEPTIDE REPEAT-CONTAINING PROTEIN"/>
    <property type="match status" value="1"/>
</dbReference>
<dbReference type="NCBIfam" id="TIGR00756">
    <property type="entry name" value="PPR"/>
    <property type="match status" value="1"/>
</dbReference>